<evidence type="ECO:0000313" key="1">
    <source>
        <dbReference type="EMBL" id="MTV64672.1"/>
    </source>
</evidence>
<accession>A0A6G2D7Z2</accession>
<proteinExistence type="predicted"/>
<sequence>MTDTLTQRVAEVFHDEYEAAAIKHGWKTQESCRTKFSDLPEANKLTMIDATQAAIEASGAQHLQGLVGV</sequence>
<dbReference type="RefSeq" id="WP_155458869.1">
    <property type="nucleotide sequence ID" value="NZ_WNHJ01001198.1"/>
</dbReference>
<dbReference type="AlphaFoldDB" id="A0A6G2D7Z2"/>
<comment type="caution">
    <text evidence="1">The sequence shown here is derived from an EMBL/GenBank/DDBJ whole genome shotgun (WGS) entry which is preliminary data.</text>
</comment>
<dbReference type="EMBL" id="WNHJ01001198">
    <property type="protein sequence ID" value="MTV64672.1"/>
    <property type="molecule type" value="Genomic_DNA"/>
</dbReference>
<protein>
    <submittedName>
        <fullName evidence="1">Uncharacterized protein</fullName>
    </submittedName>
</protein>
<gene>
    <name evidence="1" type="ORF">GM539_15200</name>
</gene>
<organism evidence="1 2">
    <name type="scientific">Streptococcus pneumoniae</name>
    <dbReference type="NCBI Taxonomy" id="1313"/>
    <lineage>
        <taxon>Bacteria</taxon>
        <taxon>Bacillati</taxon>
        <taxon>Bacillota</taxon>
        <taxon>Bacilli</taxon>
        <taxon>Lactobacillales</taxon>
        <taxon>Streptococcaceae</taxon>
        <taxon>Streptococcus</taxon>
    </lineage>
</organism>
<reference evidence="1 2" key="1">
    <citation type="submission" date="2019-11" db="EMBL/GenBank/DDBJ databases">
        <title>Growth characteristics of pneumococcus vary with the chemical composition of the capsule and with environmental conditions.</title>
        <authorList>
            <person name="Tothpal A."/>
            <person name="Desobry K."/>
            <person name="Joshi S."/>
            <person name="Wyllie A.L."/>
            <person name="Weinberger D.M."/>
        </authorList>
    </citation>
    <scope>NUCLEOTIDE SEQUENCE [LARGE SCALE GENOMIC DNA]</scope>
    <source>
        <strain evidence="2">pnumococcus22F</strain>
    </source>
</reference>
<name>A0A6G2D7Z2_STREE</name>
<dbReference type="Proteomes" id="UP000474228">
    <property type="component" value="Unassembled WGS sequence"/>
</dbReference>
<evidence type="ECO:0000313" key="2">
    <source>
        <dbReference type="Proteomes" id="UP000474228"/>
    </source>
</evidence>
<feature type="non-terminal residue" evidence="1">
    <location>
        <position position="69"/>
    </location>
</feature>